<dbReference type="InterPro" id="IPR020605">
    <property type="entry name" value="Octanoyltransferase_CS"/>
</dbReference>
<dbReference type="Proteomes" id="UP000887561">
    <property type="component" value="Unplaced"/>
</dbReference>
<dbReference type="AlphaFoldDB" id="A0A915LDM8"/>
<evidence type="ECO:0000313" key="3">
    <source>
        <dbReference type="WBParaSite" id="scaffold10779_cov212.g15060"/>
    </source>
</evidence>
<dbReference type="PANTHER" id="PTHR10993">
    <property type="entry name" value="OCTANOYLTRANSFERASE"/>
    <property type="match status" value="1"/>
</dbReference>
<reference evidence="3" key="1">
    <citation type="submission" date="2022-11" db="UniProtKB">
        <authorList>
            <consortium name="WormBaseParasite"/>
        </authorList>
    </citation>
    <scope>IDENTIFICATION</scope>
</reference>
<dbReference type="GO" id="GO:0009249">
    <property type="term" value="P:protein lipoylation"/>
    <property type="evidence" value="ECO:0007669"/>
    <property type="project" value="InterPro"/>
</dbReference>
<name>A0A915LDM8_MELJA</name>
<proteinExistence type="predicted"/>
<sequence>MSNPASKLWQTVVCKNGVVAAWHPSIPFPYGHSRPIDLTQIEEQKKKFLQNIQKYKDSTEPIKEKGPSDLELREIFYTNMQEWRPRYRETRLRIQEYLFQQICLKQKPNQHYLCMFEHSPPAYIVGIREGIYTEETEQKVVKLGAEFHRVKRGGLITFHGPGQLVAYPVKYF</sequence>
<evidence type="ECO:0000313" key="2">
    <source>
        <dbReference type="Proteomes" id="UP000887561"/>
    </source>
</evidence>
<dbReference type="InterPro" id="IPR004143">
    <property type="entry name" value="BPL_LPL_catalytic"/>
</dbReference>
<dbReference type="InterPro" id="IPR045864">
    <property type="entry name" value="aa-tRNA-synth_II/BPL/LPL"/>
</dbReference>
<dbReference type="WBParaSite" id="scaffold10779_cov212.g15060">
    <property type="protein sequence ID" value="scaffold10779_cov212.g15060"/>
    <property type="gene ID" value="scaffold10779_cov212.g15060"/>
</dbReference>
<dbReference type="PANTHER" id="PTHR10993:SF7">
    <property type="entry name" value="LIPOYLTRANSFERASE 2, MITOCHONDRIAL-RELATED"/>
    <property type="match status" value="1"/>
</dbReference>
<dbReference type="PROSITE" id="PS01313">
    <property type="entry name" value="LIPB"/>
    <property type="match status" value="1"/>
</dbReference>
<dbReference type="PROSITE" id="PS51733">
    <property type="entry name" value="BPL_LPL_CATALYTIC"/>
    <property type="match status" value="1"/>
</dbReference>
<accession>A0A915LDM8</accession>
<feature type="domain" description="BPL/LPL catalytic" evidence="1">
    <location>
        <begin position="107"/>
        <end position="172"/>
    </location>
</feature>
<organism evidence="2 3">
    <name type="scientific">Meloidogyne javanica</name>
    <name type="common">Root-knot nematode worm</name>
    <dbReference type="NCBI Taxonomy" id="6303"/>
    <lineage>
        <taxon>Eukaryota</taxon>
        <taxon>Metazoa</taxon>
        <taxon>Ecdysozoa</taxon>
        <taxon>Nematoda</taxon>
        <taxon>Chromadorea</taxon>
        <taxon>Rhabditida</taxon>
        <taxon>Tylenchina</taxon>
        <taxon>Tylenchomorpha</taxon>
        <taxon>Tylenchoidea</taxon>
        <taxon>Meloidogynidae</taxon>
        <taxon>Meloidogyninae</taxon>
        <taxon>Meloidogyne</taxon>
        <taxon>Meloidogyne incognita group</taxon>
    </lineage>
</organism>
<dbReference type="Gene3D" id="3.30.930.10">
    <property type="entry name" value="Bira Bifunctional Protein, Domain 2"/>
    <property type="match status" value="1"/>
</dbReference>
<evidence type="ECO:0000259" key="1">
    <source>
        <dbReference type="PROSITE" id="PS51733"/>
    </source>
</evidence>
<keyword evidence="2" id="KW-1185">Reference proteome</keyword>
<dbReference type="SUPFAM" id="SSF55681">
    <property type="entry name" value="Class II aaRS and biotin synthetases"/>
    <property type="match status" value="1"/>
</dbReference>
<dbReference type="Pfam" id="PF21948">
    <property type="entry name" value="LplA-B_cat"/>
    <property type="match status" value="1"/>
</dbReference>
<dbReference type="GO" id="GO:0033819">
    <property type="term" value="F:lipoyl(octanoyl) transferase activity"/>
    <property type="evidence" value="ECO:0007669"/>
    <property type="project" value="InterPro"/>
</dbReference>
<protein>
    <submittedName>
        <fullName evidence="3">Large ribosomal subunit protein mL42</fullName>
    </submittedName>
</protein>